<comment type="caution">
    <text evidence="1">The sequence shown here is derived from an EMBL/GenBank/DDBJ whole genome shotgun (WGS) entry which is preliminary data.</text>
</comment>
<evidence type="ECO:0000313" key="2">
    <source>
        <dbReference type="Proteomes" id="UP000663870"/>
    </source>
</evidence>
<gene>
    <name evidence="1" type="ORF">JXQ802_LOCUS11418</name>
</gene>
<dbReference type="Proteomes" id="UP000663870">
    <property type="component" value="Unassembled WGS sequence"/>
</dbReference>
<name>A0A814CY58_9BILA</name>
<accession>A0A814CY58</accession>
<protein>
    <submittedName>
        <fullName evidence="1">Uncharacterized protein</fullName>
    </submittedName>
</protein>
<reference evidence="1" key="1">
    <citation type="submission" date="2021-02" db="EMBL/GenBank/DDBJ databases">
        <authorList>
            <person name="Nowell W R."/>
        </authorList>
    </citation>
    <scope>NUCLEOTIDE SEQUENCE</scope>
</reference>
<dbReference type="EMBL" id="CAJNOL010000226">
    <property type="protein sequence ID" value="CAF0945958.1"/>
    <property type="molecule type" value="Genomic_DNA"/>
</dbReference>
<organism evidence="1 2">
    <name type="scientific">Rotaria sordida</name>
    <dbReference type="NCBI Taxonomy" id="392033"/>
    <lineage>
        <taxon>Eukaryota</taxon>
        <taxon>Metazoa</taxon>
        <taxon>Spiralia</taxon>
        <taxon>Gnathifera</taxon>
        <taxon>Rotifera</taxon>
        <taxon>Eurotatoria</taxon>
        <taxon>Bdelloidea</taxon>
        <taxon>Philodinida</taxon>
        <taxon>Philodinidae</taxon>
        <taxon>Rotaria</taxon>
    </lineage>
</organism>
<proteinExistence type="predicted"/>
<sequence>MTDEKGNNISDEAENSPRLPFKLILETSNHSKIERNIHNVLRKNFLEQRSITWKPIKVELVVNTQLTDDFFAVRKKFEKTAAGNRCEFEERYAFLIENDAQILDICHNGYRCMETSFNVLVLFTNLIIFV</sequence>
<keyword evidence="2" id="KW-1185">Reference proteome</keyword>
<dbReference type="AlphaFoldDB" id="A0A814CY58"/>
<evidence type="ECO:0000313" key="1">
    <source>
        <dbReference type="EMBL" id="CAF0945958.1"/>
    </source>
</evidence>